<keyword evidence="3" id="KW-1185">Reference proteome</keyword>
<keyword evidence="1" id="KW-1133">Transmembrane helix</keyword>
<feature type="transmembrane region" description="Helical" evidence="1">
    <location>
        <begin position="7"/>
        <end position="27"/>
    </location>
</feature>
<dbReference type="Proteomes" id="UP000000814">
    <property type="component" value="Chromosome"/>
</dbReference>
<name>Q97HG7_CLOAB</name>
<dbReference type="OrthoDB" id="1936146at2"/>
<dbReference type="EMBL" id="AE001437">
    <property type="protein sequence ID" value="AAK80003.1"/>
    <property type="molecule type" value="Genomic_DNA"/>
</dbReference>
<evidence type="ECO:0000313" key="2">
    <source>
        <dbReference type="EMBL" id="AAK80003.1"/>
    </source>
</evidence>
<dbReference type="KEGG" id="cac:CA_C2044"/>
<dbReference type="STRING" id="272562.CA_C2044"/>
<keyword evidence="1" id="KW-0472">Membrane</keyword>
<dbReference type="RefSeq" id="WP_010965344.1">
    <property type="nucleotide sequence ID" value="NC_003030.1"/>
</dbReference>
<evidence type="ECO:0000313" key="3">
    <source>
        <dbReference type="Proteomes" id="UP000000814"/>
    </source>
</evidence>
<sequence length="242" mass="28299">MHGKLKVVILASVMFSIFLLGTIFSTLEFVSENNNDSNPKKNIENPIRKIKLIEKGKKENKIEAQVKEENKNEDRLKNFESKDTNNINTEANISKEIRSSGGFYLDNINDLYNSKLVTLDEMFLIENRIKEISEDMPKLFREAFYIRSNHDALEKYFLKGDNKKRFFYLYGIDKEDKLKIILDKLCFLDNKEVISHGVISHIEGKDADSFQFVMDMYSTKEQSFIVNIQFKDKRAVLNINIE</sequence>
<evidence type="ECO:0000256" key="1">
    <source>
        <dbReference type="SAM" id="Phobius"/>
    </source>
</evidence>
<dbReference type="AlphaFoldDB" id="Q97HG7"/>
<proteinExistence type="predicted"/>
<dbReference type="PATRIC" id="fig|272562.8.peg.2250"/>
<dbReference type="GeneID" id="44998528"/>
<accession>Q97HG7</accession>
<keyword evidence="1" id="KW-0812">Transmembrane</keyword>
<protein>
    <submittedName>
        <fullName evidence="2">Uncharacterized protein</fullName>
    </submittedName>
</protein>
<dbReference type="HOGENOM" id="CLU_1145603_0_0_9"/>
<gene>
    <name evidence="2" type="ordered locus">CA_C2044</name>
</gene>
<dbReference type="PIR" id="H97151">
    <property type="entry name" value="H97151"/>
</dbReference>
<reference evidence="2 3" key="1">
    <citation type="journal article" date="2001" name="J. Bacteriol.">
        <title>Genome sequence and comparative analysis of the solvent-producing bacterium Clostridium acetobutylicum.</title>
        <authorList>
            <person name="Nolling J."/>
            <person name="Breton G."/>
            <person name="Omelchenko M.V."/>
            <person name="Makarova K.S."/>
            <person name="Zeng Q."/>
            <person name="Gibson R."/>
            <person name="Lee H.M."/>
            <person name="Dubois J."/>
            <person name="Qiu D."/>
            <person name="Hitti J."/>
            <person name="Wolf Y.I."/>
            <person name="Tatusov R.L."/>
            <person name="Sabathe F."/>
            <person name="Doucette-Stamm L."/>
            <person name="Soucaille P."/>
            <person name="Daly M.J."/>
            <person name="Bennett G.N."/>
            <person name="Koonin E.V."/>
            <person name="Smith D.R."/>
        </authorList>
    </citation>
    <scope>NUCLEOTIDE SEQUENCE [LARGE SCALE GENOMIC DNA]</scope>
    <source>
        <strain evidence="3">ATCC 824 / DSM 792 / JCM 1419 / LMG 5710 / VKM B-1787</strain>
    </source>
</reference>
<organism evidence="2 3">
    <name type="scientific">Clostridium acetobutylicum (strain ATCC 824 / DSM 792 / JCM 1419 / IAM 19013 / LMG 5710 / NBRC 13948 / NRRL B-527 / VKM B-1787 / 2291 / W)</name>
    <dbReference type="NCBI Taxonomy" id="272562"/>
    <lineage>
        <taxon>Bacteria</taxon>
        <taxon>Bacillati</taxon>
        <taxon>Bacillota</taxon>
        <taxon>Clostridia</taxon>
        <taxon>Eubacteriales</taxon>
        <taxon>Clostridiaceae</taxon>
        <taxon>Clostridium</taxon>
    </lineage>
</organism>